<evidence type="ECO:0000256" key="1">
    <source>
        <dbReference type="ARBA" id="ARBA00008668"/>
    </source>
</evidence>
<keyword evidence="4" id="KW-0443">Lipid metabolism</keyword>
<evidence type="ECO:0000313" key="7">
    <source>
        <dbReference type="Proteomes" id="UP001428341"/>
    </source>
</evidence>
<dbReference type="InterPro" id="IPR036514">
    <property type="entry name" value="SGNH_hydro_sf"/>
</dbReference>
<feature type="signal peptide" evidence="5">
    <location>
        <begin position="1"/>
        <end position="24"/>
    </location>
</feature>
<protein>
    <recommendedName>
        <fullName evidence="8">GDSL esterase/lipase</fullName>
    </recommendedName>
</protein>
<dbReference type="GO" id="GO:0016042">
    <property type="term" value="P:lipid catabolic process"/>
    <property type="evidence" value="ECO:0007669"/>
    <property type="project" value="UniProtKB-KW"/>
</dbReference>
<accession>A0AAP0QDX4</accession>
<dbReference type="InterPro" id="IPR035669">
    <property type="entry name" value="SGNH_plant_lipase-like"/>
</dbReference>
<dbReference type="PANTHER" id="PTHR45648:SF17">
    <property type="entry name" value="GDSL ESTERASE_LIPASE"/>
    <property type="match status" value="1"/>
</dbReference>
<gene>
    <name evidence="6" type="ORF">WN944_028423</name>
</gene>
<evidence type="ECO:0000256" key="5">
    <source>
        <dbReference type="SAM" id="SignalP"/>
    </source>
</evidence>
<dbReference type="EMBL" id="JBCGBO010000025">
    <property type="protein sequence ID" value="KAK9176406.1"/>
    <property type="molecule type" value="Genomic_DNA"/>
</dbReference>
<dbReference type="AlphaFoldDB" id="A0AAP0QDX4"/>
<sequence length="379" mass="41389">MAEKLVLFAMAMAMTMMVLISASAEVPTIFIFGDSTADVGTNNFLPHSKFRANFPHNGIDFPHARPTGRFSNGLNSADFLAKLLGHKRSPPPFLSLIKSSAGVKKHSFRGISFASGGSGLLDLTGQRMPTMMKFGAERVPTDDLHSNLTNVIPLTEQRKQFKAVHGHLMAALGKSEAKKFLSKSLVFISTASNDIFEYYHSGSTMPKETFISTLGLAYEKHLKALLNLGARKFGIISVPPIGCCPSQRIYNSTGGCLEILNEYARAFHASIESLLCKLSSEYKDMKYSLGNTFEMTINVLNNPFLFNFTDVQTACCGAGRFNAQSICDPKANLCSNRNQNLFWDLFHPTQAASNLAAVTLYGGEPRFVSPINFAQLAAA</sequence>
<comment type="similarity">
    <text evidence="1">Belongs to the 'GDSL' lipolytic enzyme family.</text>
</comment>
<dbReference type="Proteomes" id="UP001428341">
    <property type="component" value="Unassembled WGS sequence"/>
</dbReference>
<dbReference type="CDD" id="cd01837">
    <property type="entry name" value="SGNH_plant_lipase_like"/>
    <property type="match status" value="1"/>
</dbReference>
<dbReference type="InterPro" id="IPR051058">
    <property type="entry name" value="GDSL_Est/Lipase"/>
</dbReference>
<dbReference type="PANTHER" id="PTHR45648">
    <property type="entry name" value="GDSL LIPASE/ACYLHYDROLASE FAMILY PROTEIN (AFU_ORTHOLOGUE AFUA_4G14700)"/>
    <property type="match status" value="1"/>
</dbReference>
<evidence type="ECO:0000313" key="6">
    <source>
        <dbReference type="EMBL" id="KAK9176406.1"/>
    </source>
</evidence>
<dbReference type="Pfam" id="PF00657">
    <property type="entry name" value="Lipase_GDSL"/>
    <property type="match status" value="1"/>
</dbReference>
<keyword evidence="3" id="KW-0442">Lipid degradation</keyword>
<comment type="caution">
    <text evidence="6">The sequence shown here is derived from an EMBL/GenBank/DDBJ whole genome shotgun (WGS) entry which is preliminary data.</text>
</comment>
<proteinExistence type="inferred from homology"/>
<dbReference type="GO" id="GO:0016788">
    <property type="term" value="F:hydrolase activity, acting on ester bonds"/>
    <property type="evidence" value="ECO:0007669"/>
    <property type="project" value="InterPro"/>
</dbReference>
<evidence type="ECO:0000256" key="4">
    <source>
        <dbReference type="ARBA" id="ARBA00023098"/>
    </source>
</evidence>
<evidence type="ECO:0000256" key="2">
    <source>
        <dbReference type="ARBA" id="ARBA00022801"/>
    </source>
</evidence>
<dbReference type="Gene3D" id="3.40.50.1110">
    <property type="entry name" value="SGNH hydrolase"/>
    <property type="match status" value="1"/>
</dbReference>
<evidence type="ECO:0000256" key="3">
    <source>
        <dbReference type="ARBA" id="ARBA00022963"/>
    </source>
</evidence>
<name>A0AAP0QDX4_9ROSI</name>
<organism evidence="6 7">
    <name type="scientific">Citrus x changshan-huyou</name>
    <dbReference type="NCBI Taxonomy" id="2935761"/>
    <lineage>
        <taxon>Eukaryota</taxon>
        <taxon>Viridiplantae</taxon>
        <taxon>Streptophyta</taxon>
        <taxon>Embryophyta</taxon>
        <taxon>Tracheophyta</taxon>
        <taxon>Spermatophyta</taxon>
        <taxon>Magnoliopsida</taxon>
        <taxon>eudicotyledons</taxon>
        <taxon>Gunneridae</taxon>
        <taxon>Pentapetalae</taxon>
        <taxon>rosids</taxon>
        <taxon>malvids</taxon>
        <taxon>Sapindales</taxon>
        <taxon>Rutaceae</taxon>
        <taxon>Aurantioideae</taxon>
        <taxon>Citrus</taxon>
    </lineage>
</organism>
<keyword evidence="2" id="KW-0378">Hydrolase</keyword>
<keyword evidence="7" id="KW-1185">Reference proteome</keyword>
<keyword evidence="5" id="KW-0732">Signal</keyword>
<reference evidence="6 7" key="1">
    <citation type="submission" date="2024-05" db="EMBL/GenBank/DDBJ databases">
        <title>Haplotype-resolved chromosome-level genome assembly of Huyou (Citrus changshanensis).</title>
        <authorList>
            <person name="Miao C."/>
            <person name="Chen W."/>
            <person name="Wu Y."/>
            <person name="Wang L."/>
            <person name="Zhao S."/>
            <person name="Grierson D."/>
            <person name="Xu C."/>
            <person name="Chen K."/>
        </authorList>
    </citation>
    <scope>NUCLEOTIDE SEQUENCE [LARGE SCALE GENOMIC DNA]</scope>
    <source>
        <strain evidence="6">01-14</strain>
        <tissue evidence="6">Leaf</tissue>
    </source>
</reference>
<feature type="chain" id="PRO_5042971434" description="GDSL esterase/lipase" evidence="5">
    <location>
        <begin position="25"/>
        <end position="379"/>
    </location>
</feature>
<evidence type="ECO:0008006" key="8">
    <source>
        <dbReference type="Google" id="ProtNLM"/>
    </source>
</evidence>
<dbReference type="InterPro" id="IPR001087">
    <property type="entry name" value="GDSL"/>
</dbReference>